<reference evidence="7 8" key="1">
    <citation type="submission" date="2019-03" db="EMBL/GenBank/DDBJ databases">
        <title>Genomic Encyclopedia of Type Strains, Phase IV (KMG-IV): sequencing the most valuable type-strain genomes for metagenomic binning, comparative biology and taxonomic classification.</title>
        <authorList>
            <person name="Goeker M."/>
        </authorList>
    </citation>
    <scope>NUCLEOTIDE SEQUENCE [LARGE SCALE GENOMIC DNA]</scope>
    <source>
        <strain evidence="7 8">DSM 24591</strain>
    </source>
</reference>
<dbReference type="RefSeq" id="WP_132582900.1">
    <property type="nucleotide sequence ID" value="NZ_SMAJ01000008.1"/>
</dbReference>
<dbReference type="Pfam" id="PF00126">
    <property type="entry name" value="HTH_1"/>
    <property type="match status" value="1"/>
</dbReference>
<dbReference type="Gene3D" id="1.10.10.10">
    <property type="entry name" value="Winged helix-like DNA-binding domain superfamily/Winged helix DNA-binding domain"/>
    <property type="match status" value="1"/>
</dbReference>
<organism evidence="7 8">
    <name type="scientific">Paralcaligenes ureilyticus</name>
    <dbReference type="NCBI Taxonomy" id="627131"/>
    <lineage>
        <taxon>Bacteria</taxon>
        <taxon>Pseudomonadati</taxon>
        <taxon>Pseudomonadota</taxon>
        <taxon>Betaproteobacteria</taxon>
        <taxon>Burkholderiales</taxon>
        <taxon>Alcaligenaceae</taxon>
        <taxon>Paralcaligenes</taxon>
    </lineage>
</organism>
<feature type="domain" description="HTH lysR-type" evidence="6">
    <location>
        <begin position="4"/>
        <end position="61"/>
    </location>
</feature>
<name>A0A4R3M058_9BURK</name>
<comment type="caution">
    <text evidence="7">The sequence shown here is derived from an EMBL/GenBank/DDBJ whole genome shotgun (WGS) entry which is preliminary data.</text>
</comment>
<evidence type="ECO:0000256" key="3">
    <source>
        <dbReference type="ARBA" id="ARBA00023125"/>
    </source>
</evidence>
<dbReference type="Pfam" id="PF03466">
    <property type="entry name" value="LysR_substrate"/>
    <property type="match status" value="1"/>
</dbReference>
<dbReference type="PROSITE" id="PS50931">
    <property type="entry name" value="HTH_LYSR"/>
    <property type="match status" value="1"/>
</dbReference>
<keyword evidence="2" id="KW-0805">Transcription regulation</keyword>
<dbReference type="InterPro" id="IPR050950">
    <property type="entry name" value="HTH-type_LysR_regulators"/>
</dbReference>
<evidence type="ECO:0000256" key="4">
    <source>
        <dbReference type="ARBA" id="ARBA00023163"/>
    </source>
</evidence>
<keyword evidence="4" id="KW-0804">Transcription</keyword>
<dbReference type="InterPro" id="IPR005119">
    <property type="entry name" value="LysR_subst-bd"/>
</dbReference>
<dbReference type="Proteomes" id="UP000295525">
    <property type="component" value="Unassembled WGS sequence"/>
</dbReference>
<evidence type="ECO:0000256" key="2">
    <source>
        <dbReference type="ARBA" id="ARBA00023015"/>
    </source>
</evidence>
<evidence type="ECO:0000313" key="8">
    <source>
        <dbReference type="Proteomes" id="UP000295525"/>
    </source>
</evidence>
<dbReference type="PRINTS" id="PR00039">
    <property type="entry name" value="HTHLYSR"/>
</dbReference>
<dbReference type="InterPro" id="IPR000847">
    <property type="entry name" value="LysR_HTH_N"/>
</dbReference>
<gene>
    <name evidence="7" type="ORF">EDC26_10888</name>
</gene>
<dbReference type="SUPFAM" id="SSF46785">
    <property type="entry name" value="Winged helix' DNA-binding domain"/>
    <property type="match status" value="1"/>
</dbReference>
<dbReference type="SUPFAM" id="SSF53850">
    <property type="entry name" value="Periplasmic binding protein-like II"/>
    <property type="match status" value="1"/>
</dbReference>
<dbReference type="Gene3D" id="3.40.190.290">
    <property type="match status" value="1"/>
</dbReference>
<dbReference type="InterPro" id="IPR036390">
    <property type="entry name" value="WH_DNA-bd_sf"/>
</dbReference>
<dbReference type="FunFam" id="1.10.10.10:FF:000001">
    <property type="entry name" value="LysR family transcriptional regulator"/>
    <property type="match status" value="1"/>
</dbReference>
<dbReference type="OrthoDB" id="8675247at2"/>
<dbReference type="GO" id="GO:0003677">
    <property type="term" value="F:DNA binding"/>
    <property type="evidence" value="ECO:0007669"/>
    <property type="project" value="UniProtKB-KW"/>
</dbReference>
<keyword evidence="3 7" id="KW-0238">DNA-binding</keyword>
<dbReference type="GO" id="GO:0005829">
    <property type="term" value="C:cytosol"/>
    <property type="evidence" value="ECO:0007669"/>
    <property type="project" value="TreeGrafter"/>
</dbReference>
<dbReference type="PANTHER" id="PTHR30419:SF8">
    <property type="entry name" value="NITROGEN ASSIMILATION TRANSCRIPTIONAL ACTIVATOR-RELATED"/>
    <property type="match status" value="1"/>
</dbReference>
<protein>
    <submittedName>
        <fullName evidence="7">DNA-binding transcriptional LysR family regulator</fullName>
    </submittedName>
</protein>
<dbReference type="EMBL" id="SMAJ01000008">
    <property type="protein sequence ID" value="TCT06352.1"/>
    <property type="molecule type" value="Genomic_DNA"/>
</dbReference>
<feature type="coiled-coil region" evidence="5">
    <location>
        <begin position="68"/>
        <end position="95"/>
    </location>
</feature>
<keyword evidence="8" id="KW-1185">Reference proteome</keyword>
<evidence type="ECO:0000259" key="6">
    <source>
        <dbReference type="PROSITE" id="PS50931"/>
    </source>
</evidence>
<evidence type="ECO:0000256" key="1">
    <source>
        <dbReference type="ARBA" id="ARBA00009437"/>
    </source>
</evidence>
<dbReference type="AlphaFoldDB" id="A0A4R3M058"/>
<dbReference type="InterPro" id="IPR036388">
    <property type="entry name" value="WH-like_DNA-bd_sf"/>
</dbReference>
<evidence type="ECO:0000256" key="5">
    <source>
        <dbReference type="SAM" id="Coils"/>
    </source>
</evidence>
<keyword evidence="5" id="KW-0175">Coiled coil</keyword>
<dbReference type="PANTHER" id="PTHR30419">
    <property type="entry name" value="HTH-TYPE TRANSCRIPTIONAL REGULATOR YBHD"/>
    <property type="match status" value="1"/>
</dbReference>
<sequence length="320" mass="34665">MNNVTLKQIRAFVAIAAECSFTQAANSLHVTQSTLTSSIKALEEEIGMQMFDRSTRAVVLTTQGALFLPAAQRLLRDLEDALENLQMVAARERGSVAVCAAGSFITYVLTPALIQMASHYPGIHTRLTEGTTQSVAQMILSGEADFGVTTLFQPIPELDTALLLTDAYGAVCNKTHPLSEETAPLTWNKLSRHTMVRLNKANGIRTLLDMEPKVAGLFKSTAYEVSGVASLQALLSQGFGYSALPALAAKSLVVDGLRFQPLTRPNIRRQLHVVKKKGRSLSPAAVTLFRAMIDAMENMAPDSTVDVVFTHDEVRAFCGI</sequence>
<proteinExistence type="inferred from homology"/>
<dbReference type="GO" id="GO:0003700">
    <property type="term" value="F:DNA-binding transcription factor activity"/>
    <property type="evidence" value="ECO:0007669"/>
    <property type="project" value="InterPro"/>
</dbReference>
<evidence type="ECO:0000313" key="7">
    <source>
        <dbReference type="EMBL" id="TCT06352.1"/>
    </source>
</evidence>
<accession>A0A4R3M058</accession>
<comment type="similarity">
    <text evidence="1">Belongs to the LysR transcriptional regulatory family.</text>
</comment>